<dbReference type="PANTHER" id="PTHR42951">
    <property type="entry name" value="METALLO-BETA-LACTAMASE DOMAIN-CONTAINING"/>
    <property type="match status" value="1"/>
</dbReference>
<comment type="catalytic activity">
    <reaction evidence="1">
        <text>3',5'-cyclic CMP + H2O = CMP + H(+)</text>
        <dbReference type="Rhea" id="RHEA:72675"/>
        <dbReference type="ChEBI" id="CHEBI:15377"/>
        <dbReference type="ChEBI" id="CHEBI:15378"/>
        <dbReference type="ChEBI" id="CHEBI:58003"/>
        <dbReference type="ChEBI" id="CHEBI:60377"/>
    </reaction>
    <physiologicalReaction direction="left-to-right" evidence="1">
        <dbReference type="Rhea" id="RHEA:72676"/>
    </physiologicalReaction>
</comment>
<dbReference type="InterPro" id="IPR050855">
    <property type="entry name" value="NDM-1-like"/>
</dbReference>
<dbReference type="InterPro" id="IPR001279">
    <property type="entry name" value="Metallo-B-lactamas"/>
</dbReference>
<sequence length="251" mass="27395">MPTNPSIAVVPLSAPVMGRTDTVHLTMIWDENDVVLVDTGFPGQFERLRDDMRGHGVDPDRLNRILMTHQDIDHIGNLQALVESSPAQIEVYAHAVEKPYIEGDRRIIRFTDEAIASVDRMPESVPEAFKQGLKRLMLNPPKAKVQRVVEGGERLPLCGGVVVIDTPGHTPGHISYYHEPSKTLIAGDALTADNGILNGPDPHTTLDMATALASLANLDGLDIRRVVCYHGGIVEGDAQERLSALTVARHD</sequence>
<dbReference type="Pfam" id="PF00753">
    <property type="entry name" value="Lactamase_B"/>
    <property type="match status" value="1"/>
</dbReference>
<accession>A0ABW0M1T3</accession>
<evidence type="ECO:0000256" key="2">
    <source>
        <dbReference type="ARBA" id="ARBA00034301"/>
    </source>
</evidence>
<evidence type="ECO:0000256" key="1">
    <source>
        <dbReference type="ARBA" id="ARBA00034221"/>
    </source>
</evidence>
<dbReference type="InterPro" id="IPR036866">
    <property type="entry name" value="RibonucZ/Hydroxyglut_hydro"/>
</dbReference>
<name>A0ABW0M1T3_9BACL</name>
<dbReference type="SMART" id="SM00849">
    <property type="entry name" value="Lactamase_B"/>
    <property type="match status" value="1"/>
</dbReference>
<dbReference type="CDD" id="cd07721">
    <property type="entry name" value="yflN-like_MBL-fold"/>
    <property type="match status" value="1"/>
</dbReference>
<comment type="catalytic activity">
    <reaction evidence="3">
        <text>3',5'-cyclic UMP + H2O = UMP + H(+)</text>
        <dbReference type="Rhea" id="RHEA:70575"/>
        <dbReference type="ChEBI" id="CHEBI:15377"/>
        <dbReference type="ChEBI" id="CHEBI:15378"/>
        <dbReference type="ChEBI" id="CHEBI:57865"/>
        <dbReference type="ChEBI" id="CHEBI:184387"/>
    </reaction>
    <physiologicalReaction direction="left-to-right" evidence="3">
        <dbReference type="Rhea" id="RHEA:70576"/>
    </physiologicalReaction>
</comment>
<keyword evidence="6" id="KW-1185">Reference proteome</keyword>
<dbReference type="RefSeq" id="WP_378083884.1">
    <property type="nucleotide sequence ID" value="NZ_JBHSMH010000117.1"/>
</dbReference>
<dbReference type="SUPFAM" id="SSF56281">
    <property type="entry name" value="Metallo-hydrolase/oxidoreductase"/>
    <property type="match status" value="1"/>
</dbReference>
<dbReference type="Gene3D" id="3.60.15.10">
    <property type="entry name" value="Ribonuclease Z/Hydroxyacylglutathione hydrolase-like"/>
    <property type="match status" value="1"/>
</dbReference>
<dbReference type="PANTHER" id="PTHR42951:SF15">
    <property type="entry name" value="METALLO-BETA-LACTAMASE SUPERFAMILY PROTEIN"/>
    <property type="match status" value="1"/>
</dbReference>
<feature type="domain" description="Metallo-beta-lactamase" evidence="4">
    <location>
        <begin position="22"/>
        <end position="230"/>
    </location>
</feature>
<protein>
    <submittedName>
        <fullName evidence="5">MBL fold metallo-hydrolase</fullName>
    </submittedName>
</protein>
<evidence type="ECO:0000256" key="3">
    <source>
        <dbReference type="ARBA" id="ARBA00048505"/>
    </source>
</evidence>
<reference evidence="6" key="1">
    <citation type="journal article" date="2019" name="Int. J. Syst. Evol. Microbiol.">
        <title>The Global Catalogue of Microorganisms (GCM) 10K type strain sequencing project: providing services to taxonomists for standard genome sequencing and annotation.</title>
        <authorList>
            <consortium name="The Broad Institute Genomics Platform"/>
            <consortium name="The Broad Institute Genome Sequencing Center for Infectious Disease"/>
            <person name="Wu L."/>
            <person name="Ma J."/>
        </authorList>
    </citation>
    <scope>NUCLEOTIDE SEQUENCE [LARGE SCALE GENOMIC DNA]</scope>
    <source>
        <strain evidence="6">CCUG 57113</strain>
    </source>
</reference>
<comment type="caution">
    <text evidence="5">The sequence shown here is derived from an EMBL/GenBank/DDBJ whole genome shotgun (WGS) entry which is preliminary data.</text>
</comment>
<dbReference type="Proteomes" id="UP001596105">
    <property type="component" value="Unassembled WGS sequence"/>
</dbReference>
<gene>
    <name evidence="5" type="ORF">ACFPPD_25920</name>
</gene>
<proteinExistence type="predicted"/>
<comment type="function">
    <text evidence="2">Counteracts the endogenous Pycsar antiviral defense system. Phosphodiesterase that enables metal-dependent hydrolysis of host cyclic nucleotide Pycsar defense signals such as cCMP and cUMP.</text>
</comment>
<evidence type="ECO:0000313" key="5">
    <source>
        <dbReference type="EMBL" id="MFC5472124.1"/>
    </source>
</evidence>
<dbReference type="EMBL" id="JBHSMH010000117">
    <property type="protein sequence ID" value="MFC5472124.1"/>
    <property type="molecule type" value="Genomic_DNA"/>
</dbReference>
<organism evidence="5 6">
    <name type="scientific">Cohnella suwonensis</name>
    <dbReference type="NCBI Taxonomy" id="696072"/>
    <lineage>
        <taxon>Bacteria</taxon>
        <taxon>Bacillati</taxon>
        <taxon>Bacillota</taxon>
        <taxon>Bacilli</taxon>
        <taxon>Bacillales</taxon>
        <taxon>Paenibacillaceae</taxon>
        <taxon>Cohnella</taxon>
    </lineage>
</organism>
<evidence type="ECO:0000259" key="4">
    <source>
        <dbReference type="SMART" id="SM00849"/>
    </source>
</evidence>
<evidence type="ECO:0000313" key="6">
    <source>
        <dbReference type="Proteomes" id="UP001596105"/>
    </source>
</evidence>